<dbReference type="eggNOG" id="COG0115">
    <property type="taxonomic scope" value="Bacteria"/>
</dbReference>
<dbReference type="STRING" id="1244531.CIG2463D_0615"/>
<comment type="cofactor">
    <cofactor evidence="1">
        <name>pyridoxal 5'-phosphate</name>
        <dbReference type="ChEBI" id="CHEBI:597326"/>
    </cofactor>
</comment>
<evidence type="ECO:0000313" key="11">
    <source>
        <dbReference type="EMBL" id="AII14475.1"/>
    </source>
</evidence>
<evidence type="ECO:0000256" key="2">
    <source>
        <dbReference type="ARBA" id="ARBA00004824"/>
    </source>
</evidence>
<evidence type="ECO:0000256" key="9">
    <source>
        <dbReference type="ARBA" id="ARBA00048798"/>
    </source>
</evidence>
<comment type="catalytic activity">
    <reaction evidence="9">
        <text>L-isoleucine + 2-oxoglutarate = (S)-3-methyl-2-oxopentanoate + L-glutamate</text>
        <dbReference type="Rhea" id="RHEA:24801"/>
        <dbReference type="ChEBI" id="CHEBI:16810"/>
        <dbReference type="ChEBI" id="CHEBI:29985"/>
        <dbReference type="ChEBI" id="CHEBI:35146"/>
        <dbReference type="ChEBI" id="CHEBI:58045"/>
        <dbReference type="EC" id="2.6.1.42"/>
    </reaction>
</comment>
<dbReference type="Proteomes" id="UP000028486">
    <property type="component" value="Chromosome"/>
</dbReference>
<sequence length="290" mass="32463">MAVPSASKIVYLNGEFMDKNDAKISIFDRGFIFGDGIYEVVPVINSKLVDRVDFWERFERSLSQIDLSLPVAKDEFEKVLYALIEKNGIKEGGIYMQVTRGASEREFKFVKGTKPTIMAFIYSQEIFDHEFADTGISIISTPDIRWKRRDIKSISLLAQCYAKNEAAKAGVYEAFMVEDGYVTEASSSSAFIIKNDTLITKPLSNEILPGIRRKVLLGLAEQVGLKVEQRKFSMDEVYGADEVFISAATLILLPVIKADGKLINDGKVGKYAPKLRELYATKLKKEAGLI</sequence>
<comment type="similarity">
    <text evidence="5">Belongs to the class-IV pyridoxal-phosphate-dependent aminotransferase family.</text>
</comment>
<gene>
    <name evidence="11" type="ORF">CIG1485E_0615</name>
</gene>
<dbReference type="GO" id="GO:0046394">
    <property type="term" value="P:carboxylic acid biosynthetic process"/>
    <property type="evidence" value="ECO:0007669"/>
    <property type="project" value="UniProtKB-ARBA"/>
</dbReference>
<dbReference type="EC" id="2.6.1.42" evidence="6"/>
<dbReference type="InterPro" id="IPR043132">
    <property type="entry name" value="BCAT-like_C"/>
</dbReference>
<keyword evidence="7" id="KW-0663">Pyridoxal phosphate</keyword>
<dbReference type="Gene3D" id="3.30.470.10">
    <property type="match status" value="1"/>
</dbReference>
<dbReference type="SUPFAM" id="SSF56752">
    <property type="entry name" value="D-aminoacid aminotransferase-like PLP-dependent enzymes"/>
    <property type="match status" value="1"/>
</dbReference>
<comment type="catalytic activity">
    <reaction evidence="8">
        <text>L-valine + 2-oxoglutarate = 3-methyl-2-oxobutanoate + L-glutamate</text>
        <dbReference type="Rhea" id="RHEA:24813"/>
        <dbReference type="ChEBI" id="CHEBI:11851"/>
        <dbReference type="ChEBI" id="CHEBI:16810"/>
        <dbReference type="ChEBI" id="CHEBI:29985"/>
        <dbReference type="ChEBI" id="CHEBI:57762"/>
        <dbReference type="EC" id="2.6.1.42"/>
    </reaction>
</comment>
<comment type="pathway">
    <text evidence="3">Amino-acid biosynthesis; L-valine biosynthesis; L-valine from pyruvate: step 4/4.</text>
</comment>
<dbReference type="NCBIfam" id="NF005209">
    <property type="entry name" value="PRK06680.1"/>
    <property type="match status" value="1"/>
</dbReference>
<comment type="pathway">
    <text evidence="2">Amino-acid biosynthesis; L-isoleucine biosynthesis; L-isoleucine from 2-oxobutanoate: step 4/4.</text>
</comment>
<dbReference type="InterPro" id="IPR043131">
    <property type="entry name" value="BCAT-like_N"/>
</dbReference>
<dbReference type="Gene3D" id="3.20.10.10">
    <property type="entry name" value="D-amino Acid Aminotransferase, subunit A, domain 2"/>
    <property type="match status" value="1"/>
</dbReference>
<reference evidence="12" key="1">
    <citation type="journal article" date="2014" name="Genome Announc.">
        <title>Complete Genome Sequence of Campylobacter iguaniorum Strain 1485ET, Isolated from a Bearded Dragon (Pogona vitticeps).</title>
        <authorList>
            <person name="Gilbert M.J."/>
            <person name="Miller W.G."/>
            <person name="Yee E."/>
            <person name="Kik M."/>
            <person name="Wagenaar J.A."/>
            <person name="Duim B."/>
        </authorList>
    </citation>
    <scope>NUCLEOTIDE SEQUENCE [LARGE SCALE GENOMIC DNA]</scope>
    <source>
        <strain evidence="12">1485E</strain>
    </source>
</reference>
<keyword evidence="11" id="KW-0808">Transferase</keyword>
<comment type="catalytic activity">
    <reaction evidence="10">
        <text>L-leucine + 2-oxoglutarate = 4-methyl-2-oxopentanoate + L-glutamate</text>
        <dbReference type="Rhea" id="RHEA:18321"/>
        <dbReference type="ChEBI" id="CHEBI:16810"/>
        <dbReference type="ChEBI" id="CHEBI:17865"/>
        <dbReference type="ChEBI" id="CHEBI:29985"/>
        <dbReference type="ChEBI" id="CHEBI:57427"/>
        <dbReference type="EC" id="2.6.1.42"/>
    </reaction>
</comment>
<dbReference type="AlphaFoldDB" id="A0A076F8C6"/>
<evidence type="ECO:0000256" key="7">
    <source>
        <dbReference type="ARBA" id="ARBA00022898"/>
    </source>
</evidence>
<organism evidence="11 12">
    <name type="scientific">Campylobacter iguaniorum</name>
    <dbReference type="NCBI Taxonomy" id="1244531"/>
    <lineage>
        <taxon>Bacteria</taxon>
        <taxon>Pseudomonadati</taxon>
        <taxon>Campylobacterota</taxon>
        <taxon>Epsilonproteobacteria</taxon>
        <taxon>Campylobacterales</taxon>
        <taxon>Campylobacteraceae</taxon>
        <taxon>Campylobacter</taxon>
    </lineage>
</organism>
<evidence type="ECO:0000256" key="3">
    <source>
        <dbReference type="ARBA" id="ARBA00004931"/>
    </source>
</evidence>
<evidence type="ECO:0000256" key="5">
    <source>
        <dbReference type="ARBA" id="ARBA00009320"/>
    </source>
</evidence>
<dbReference type="HOGENOM" id="CLU_020844_4_1_7"/>
<dbReference type="FunFam" id="3.20.10.10:FF:000002">
    <property type="entry name" value="D-alanine aminotransferase"/>
    <property type="match status" value="1"/>
</dbReference>
<dbReference type="InterPro" id="IPR036038">
    <property type="entry name" value="Aminotransferase-like"/>
</dbReference>
<evidence type="ECO:0000313" key="12">
    <source>
        <dbReference type="Proteomes" id="UP000028486"/>
    </source>
</evidence>
<dbReference type="GO" id="GO:0004084">
    <property type="term" value="F:branched-chain-amino-acid transaminase activity"/>
    <property type="evidence" value="ECO:0007669"/>
    <property type="project" value="UniProtKB-EC"/>
</dbReference>
<proteinExistence type="inferred from homology"/>
<dbReference type="PANTHER" id="PTHR42743:SF11">
    <property type="entry name" value="AMINODEOXYCHORISMATE LYASE"/>
    <property type="match status" value="1"/>
</dbReference>
<dbReference type="GO" id="GO:0008652">
    <property type="term" value="P:amino acid biosynthetic process"/>
    <property type="evidence" value="ECO:0007669"/>
    <property type="project" value="UniProtKB-ARBA"/>
</dbReference>
<dbReference type="CDD" id="cd01558">
    <property type="entry name" value="D-AAT_like"/>
    <property type="match status" value="1"/>
</dbReference>
<dbReference type="InterPro" id="IPR050571">
    <property type="entry name" value="Class-IV_PLP-Dep_Aminotrnsfr"/>
</dbReference>
<keyword evidence="12" id="KW-1185">Reference proteome</keyword>
<comment type="pathway">
    <text evidence="4">Amino-acid biosynthesis; L-leucine biosynthesis; L-leucine from 3-methyl-2-oxobutanoate: step 4/4.</text>
</comment>
<dbReference type="PATRIC" id="fig|1244531.5.peg.622"/>
<name>A0A076F8C6_9BACT</name>
<protein>
    <recommendedName>
        <fullName evidence="6">branched-chain-amino-acid transaminase</fullName>
        <ecNumber evidence="6">2.6.1.42</ecNumber>
    </recommendedName>
</protein>
<dbReference type="GO" id="GO:0005829">
    <property type="term" value="C:cytosol"/>
    <property type="evidence" value="ECO:0007669"/>
    <property type="project" value="TreeGrafter"/>
</dbReference>
<evidence type="ECO:0000256" key="8">
    <source>
        <dbReference type="ARBA" id="ARBA00048212"/>
    </source>
</evidence>
<accession>A0A076F8C6</accession>
<evidence type="ECO:0000256" key="10">
    <source>
        <dbReference type="ARBA" id="ARBA00049229"/>
    </source>
</evidence>
<evidence type="ECO:0000256" key="4">
    <source>
        <dbReference type="ARBA" id="ARBA00005072"/>
    </source>
</evidence>
<keyword evidence="11" id="KW-0032">Aminotransferase</keyword>
<dbReference type="OrthoDB" id="9805628at2"/>
<dbReference type="PANTHER" id="PTHR42743">
    <property type="entry name" value="AMINO-ACID AMINOTRANSFERASE"/>
    <property type="match status" value="1"/>
</dbReference>
<dbReference type="InterPro" id="IPR001544">
    <property type="entry name" value="Aminotrans_IV"/>
</dbReference>
<evidence type="ECO:0000256" key="1">
    <source>
        <dbReference type="ARBA" id="ARBA00001933"/>
    </source>
</evidence>
<dbReference type="EMBL" id="CP009043">
    <property type="protein sequence ID" value="AII14475.1"/>
    <property type="molecule type" value="Genomic_DNA"/>
</dbReference>
<dbReference type="RefSeq" id="WP_038453607.1">
    <property type="nucleotide sequence ID" value="NZ_CP009043.1"/>
</dbReference>
<evidence type="ECO:0000256" key="6">
    <source>
        <dbReference type="ARBA" id="ARBA00013053"/>
    </source>
</evidence>
<dbReference type="Pfam" id="PF01063">
    <property type="entry name" value="Aminotran_4"/>
    <property type="match status" value="1"/>
</dbReference>
<dbReference type="KEGG" id="caj:CIG1485E_0615"/>